<feature type="non-terminal residue" evidence="1">
    <location>
        <position position="1"/>
    </location>
</feature>
<dbReference type="EMBL" id="OW240923">
    <property type="protein sequence ID" value="CAH2325767.1"/>
    <property type="molecule type" value="Genomic_DNA"/>
</dbReference>
<sequence length="50" mass="5314">APAALPLRVSSQRSSPFPSAFLRRPFAISRLAILMTQSREPAGSSVFSPG</sequence>
<reference evidence="1" key="1">
    <citation type="submission" date="2022-03" db="EMBL/GenBank/DDBJ databases">
        <authorList>
            <person name="Alioto T."/>
            <person name="Alioto T."/>
            <person name="Gomez Garrido J."/>
        </authorList>
    </citation>
    <scope>NUCLEOTIDE SEQUENCE</scope>
</reference>
<name>A0AAD1TIP7_PELCU</name>
<feature type="non-terminal residue" evidence="1">
    <location>
        <position position="50"/>
    </location>
</feature>
<gene>
    <name evidence="1" type="ORF">PECUL_23A009541</name>
</gene>
<dbReference type="Proteomes" id="UP001295444">
    <property type="component" value="Chromosome 12"/>
</dbReference>
<protein>
    <submittedName>
        <fullName evidence="1">Uncharacterized protein</fullName>
    </submittedName>
</protein>
<accession>A0AAD1TIP7</accession>
<evidence type="ECO:0000313" key="2">
    <source>
        <dbReference type="Proteomes" id="UP001295444"/>
    </source>
</evidence>
<evidence type="ECO:0000313" key="1">
    <source>
        <dbReference type="EMBL" id="CAH2325767.1"/>
    </source>
</evidence>
<dbReference type="AlphaFoldDB" id="A0AAD1TIP7"/>
<keyword evidence="2" id="KW-1185">Reference proteome</keyword>
<proteinExistence type="predicted"/>
<organism evidence="1 2">
    <name type="scientific">Pelobates cultripes</name>
    <name type="common">Western spadefoot toad</name>
    <dbReference type="NCBI Taxonomy" id="61616"/>
    <lineage>
        <taxon>Eukaryota</taxon>
        <taxon>Metazoa</taxon>
        <taxon>Chordata</taxon>
        <taxon>Craniata</taxon>
        <taxon>Vertebrata</taxon>
        <taxon>Euteleostomi</taxon>
        <taxon>Amphibia</taxon>
        <taxon>Batrachia</taxon>
        <taxon>Anura</taxon>
        <taxon>Pelobatoidea</taxon>
        <taxon>Pelobatidae</taxon>
        <taxon>Pelobates</taxon>
    </lineage>
</organism>